<feature type="coiled-coil region" evidence="1">
    <location>
        <begin position="2"/>
        <end position="76"/>
    </location>
</feature>
<name>A0A8S5VEU3_9CAUD</name>
<evidence type="ECO:0000256" key="1">
    <source>
        <dbReference type="SAM" id="Coils"/>
    </source>
</evidence>
<dbReference type="EMBL" id="BK016251">
    <property type="protein sequence ID" value="DAG05159.1"/>
    <property type="molecule type" value="Genomic_DNA"/>
</dbReference>
<dbReference type="InterPro" id="IPR013324">
    <property type="entry name" value="RNA_pol_sigma_r3/r4-like"/>
</dbReference>
<evidence type="ECO:0000313" key="2">
    <source>
        <dbReference type="EMBL" id="DAG05159.1"/>
    </source>
</evidence>
<dbReference type="Gene3D" id="1.10.10.10">
    <property type="entry name" value="Winged helix-like DNA-binding domain superfamily/Winged helix DNA-binding domain"/>
    <property type="match status" value="1"/>
</dbReference>
<dbReference type="SUPFAM" id="SSF88659">
    <property type="entry name" value="Sigma3 and sigma4 domains of RNA polymerase sigma factors"/>
    <property type="match status" value="1"/>
</dbReference>
<dbReference type="InterPro" id="IPR036388">
    <property type="entry name" value="WH-like_DNA-bd_sf"/>
</dbReference>
<organism evidence="2">
    <name type="scientific">Siphoviridae sp. cthWs11</name>
    <dbReference type="NCBI Taxonomy" id="2825616"/>
    <lineage>
        <taxon>Viruses</taxon>
        <taxon>Duplodnaviria</taxon>
        <taxon>Heunggongvirae</taxon>
        <taxon>Uroviricota</taxon>
        <taxon>Caudoviricetes</taxon>
    </lineage>
</organism>
<sequence>MTKETLLQCKHKQKELQQLESRIAALRADARNTKAVCYDNTPKSKGEPVAAVQRYIEQLETLSALYETKKADLMQDVITVERAIFTLPSELRMLMRARYILGMKWEVINEKMCISESTSKRMHRKALQLLKDGLV</sequence>
<proteinExistence type="predicted"/>
<keyword evidence="1" id="KW-0175">Coiled coil</keyword>
<reference evidence="2" key="1">
    <citation type="journal article" date="2021" name="Proc. Natl. Acad. Sci. U.S.A.">
        <title>A Catalog of Tens of Thousands of Viruses from Human Metagenomes Reveals Hidden Associations with Chronic Diseases.</title>
        <authorList>
            <person name="Tisza M.J."/>
            <person name="Buck C.B."/>
        </authorList>
    </citation>
    <scope>NUCLEOTIDE SEQUENCE</scope>
    <source>
        <strain evidence="2">CthWs11</strain>
    </source>
</reference>
<accession>A0A8S5VEU3</accession>
<protein>
    <submittedName>
        <fullName evidence="2">Uncharacterized protein</fullName>
    </submittedName>
</protein>